<organism evidence="1 2">
    <name type="scientific">Paralvinella palmiformis</name>
    <dbReference type="NCBI Taxonomy" id="53620"/>
    <lineage>
        <taxon>Eukaryota</taxon>
        <taxon>Metazoa</taxon>
        <taxon>Spiralia</taxon>
        <taxon>Lophotrochozoa</taxon>
        <taxon>Annelida</taxon>
        <taxon>Polychaeta</taxon>
        <taxon>Sedentaria</taxon>
        <taxon>Canalipalpata</taxon>
        <taxon>Terebellida</taxon>
        <taxon>Terebelliformia</taxon>
        <taxon>Alvinellidae</taxon>
        <taxon>Paralvinella</taxon>
    </lineage>
</organism>
<gene>
    <name evidence="1" type="ORF">LSH36_76g00074</name>
</gene>
<name>A0AAD9K2L1_9ANNE</name>
<evidence type="ECO:0000313" key="1">
    <source>
        <dbReference type="EMBL" id="KAK2163607.1"/>
    </source>
</evidence>
<accession>A0AAD9K2L1</accession>
<dbReference type="Proteomes" id="UP001208570">
    <property type="component" value="Unassembled WGS sequence"/>
</dbReference>
<proteinExistence type="predicted"/>
<evidence type="ECO:0000313" key="2">
    <source>
        <dbReference type="Proteomes" id="UP001208570"/>
    </source>
</evidence>
<dbReference type="PROSITE" id="PS51257">
    <property type="entry name" value="PROKAR_LIPOPROTEIN"/>
    <property type="match status" value="1"/>
</dbReference>
<dbReference type="EMBL" id="JAODUP010000076">
    <property type="protein sequence ID" value="KAK2163607.1"/>
    <property type="molecule type" value="Genomic_DNA"/>
</dbReference>
<comment type="caution">
    <text evidence="1">The sequence shown here is derived from an EMBL/GenBank/DDBJ whole genome shotgun (WGS) entry which is preliminary data.</text>
</comment>
<reference evidence="1" key="1">
    <citation type="journal article" date="2023" name="Mol. Biol. Evol.">
        <title>Third-Generation Sequencing Reveals the Adaptive Role of the Epigenome in Three Deep-Sea Polychaetes.</title>
        <authorList>
            <person name="Perez M."/>
            <person name="Aroh O."/>
            <person name="Sun Y."/>
            <person name="Lan Y."/>
            <person name="Juniper S.K."/>
            <person name="Young C.R."/>
            <person name="Angers B."/>
            <person name="Qian P.Y."/>
        </authorList>
    </citation>
    <scope>NUCLEOTIDE SEQUENCE</scope>
    <source>
        <strain evidence="1">P08H-3</strain>
    </source>
</reference>
<sequence length="311" mass="35799">MERFSLPYPHPDIWNRARLFTSCSIFAVSACRIYMESQLQTVAGTKAVWERPAHDDISSRGVKWSGSQLICLVHRNPESTGIQKSVSICSGGESTDPCPDQFWEAPTKQCLQIIDSVLDELVRGEWQMADVRINKTCKAYYDMKKCMDELLAKCSEDKLRVNDLRNVVDRYTPYSLPCNDEILRHRQHVIDCFHKRIANTRKCINNFDKNYKSHIIKEDFDGICSDIEAVMRCFHSTKLMIHSECGEEGETVYEMNYILPIVEPTRHLVTDRCPSLPQPYRQYYGMASGAKPIDNRMAVVVVITLLLKFTL</sequence>
<dbReference type="AlphaFoldDB" id="A0AAD9K2L1"/>
<keyword evidence="2" id="KW-1185">Reference proteome</keyword>
<protein>
    <submittedName>
        <fullName evidence="1">Uncharacterized protein</fullName>
    </submittedName>
</protein>